<dbReference type="InterPro" id="IPR004045">
    <property type="entry name" value="Glutathione_S-Trfase_N"/>
</dbReference>
<dbReference type="InterPro" id="IPR040079">
    <property type="entry name" value="Glutathione_S-Trfase"/>
</dbReference>
<dbReference type="InterPro" id="IPR036249">
    <property type="entry name" value="Thioredoxin-like_sf"/>
</dbReference>
<dbReference type="InterPro" id="IPR010987">
    <property type="entry name" value="Glutathione-S-Trfase_C-like"/>
</dbReference>
<dbReference type="GO" id="GO:0016740">
    <property type="term" value="F:transferase activity"/>
    <property type="evidence" value="ECO:0007669"/>
    <property type="project" value="UniProtKB-KW"/>
</dbReference>
<feature type="domain" description="GST N-terminal" evidence="1">
    <location>
        <begin position="6"/>
        <end position="87"/>
    </location>
</feature>
<dbReference type="PANTHER" id="PTHR43968:SF6">
    <property type="entry name" value="GLUTATHIONE S-TRANSFERASE OMEGA"/>
    <property type="match status" value="1"/>
</dbReference>
<evidence type="ECO:0000259" key="2">
    <source>
        <dbReference type="PROSITE" id="PS50405"/>
    </source>
</evidence>
<evidence type="ECO:0000313" key="4">
    <source>
        <dbReference type="Proteomes" id="UP000321638"/>
    </source>
</evidence>
<feature type="domain" description="GST C-terminal" evidence="2">
    <location>
        <begin position="92"/>
        <end position="220"/>
    </location>
</feature>
<dbReference type="InterPro" id="IPR036282">
    <property type="entry name" value="Glutathione-S-Trfase_C_sf"/>
</dbReference>
<dbReference type="Pfam" id="PF13417">
    <property type="entry name" value="GST_N_3"/>
    <property type="match status" value="1"/>
</dbReference>
<protein>
    <submittedName>
        <fullName evidence="3">Glutathione S-transferase family protein</fullName>
    </submittedName>
</protein>
<gene>
    <name evidence="3" type="ORF">FHP25_07640</name>
</gene>
<sequence length="220" mass="24217">MTGPGSLPILFGARYSVYTRIPRLALEEKGVPYRLEEVDIFARGGPPAGYLERQPFGRIPAFEHDGMRLYESGAIARYIDEAFPGPALQPADPRGRARVNQVISICDSYAYRTLVWDIFVERVSAPAEGRASDEARIAAALPRARTCLRVLDDLLQDQPWLAGPALSLADLHAQPILALFRLAEDGAQLLAQHAALSRWWGTMAARPSVQATRSPRELAV</sequence>
<proteinExistence type="predicted"/>
<dbReference type="OrthoDB" id="9797500at2"/>
<dbReference type="SUPFAM" id="SSF52833">
    <property type="entry name" value="Thioredoxin-like"/>
    <property type="match status" value="1"/>
</dbReference>
<dbReference type="AlphaFoldDB" id="A0A5C8PRP1"/>
<dbReference type="SUPFAM" id="SSF47616">
    <property type="entry name" value="GST C-terminal domain-like"/>
    <property type="match status" value="1"/>
</dbReference>
<dbReference type="GO" id="GO:0005737">
    <property type="term" value="C:cytoplasm"/>
    <property type="evidence" value="ECO:0007669"/>
    <property type="project" value="TreeGrafter"/>
</dbReference>
<dbReference type="SFLD" id="SFLDG00358">
    <property type="entry name" value="Main_(cytGST)"/>
    <property type="match status" value="1"/>
</dbReference>
<dbReference type="Proteomes" id="UP000321638">
    <property type="component" value="Unassembled WGS sequence"/>
</dbReference>
<dbReference type="InterPro" id="IPR050983">
    <property type="entry name" value="GST_Omega/HSP26"/>
</dbReference>
<comment type="caution">
    <text evidence="3">The sequence shown here is derived from an EMBL/GenBank/DDBJ whole genome shotgun (WGS) entry which is preliminary data.</text>
</comment>
<evidence type="ECO:0000313" key="3">
    <source>
        <dbReference type="EMBL" id="TXL78854.1"/>
    </source>
</evidence>
<dbReference type="InterPro" id="IPR004046">
    <property type="entry name" value="GST_C"/>
</dbReference>
<organism evidence="3 4">
    <name type="scientific">Vineibacter terrae</name>
    <dbReference type="NCBI Taxonomy" id="2586908"/>
    <lineage>
        <taxon>Bacteria</taxon>
        <taxon>Pseudomonadati</taxon>
        <taxon>Pseudomonadota</taxon>
        <taxon>Alphaproteobacteria</taxon>
        <taxon>Hyphomicrobiales</taxon>
        <taxon>Vineibacter</taxon>
    </lineage>
</organism>
<dbReference type="PROSITE" id="PS50405">
    <property type="entry name" value="GST_CTER"/>
    <property type="match status" value="1"/>
</dbReference>
<dbReference type="Pfam" id="PF00043">
    <property type="entry name" value="GST_C"/>
    <property type="match status" value="1"/>
</dbReference>
<keyword evidence="3" id="KW-0808">Transferase</keyword>
<evidence type="ECO:0000259" key="1">
    <source>
        <dbReference type="PROSITE" id="PS50404"/>
    </source>
</evidence>
<dbReference type="PANTHER" id="PTHR43968">
    <property type="match status" value="1"/>
</dbReference>
<reference evidence="3 4" key="1">
    <citation type="submission" date="2019-06" db="EMBL/GenBank/DDBJ databases">
        <title>New taxonomy in bacterial strain CC-CFT640, isolated from vineyard.</title>
        <authorList>
            <person name="Lin S.-Y."/>
            <person name="Tsai C.-F."/>
            <person name="Young C.-C."/>
        </authorList>
    </citation>
    <scope>NUCLEOTIDE SEQUENCE [LARGE SCALE GENOMIC DNA]</scope>
    <source>
        <strain evidence="3 4">CC-CFT640</strain>
    </source>
</reference>
<dbReference type="CDD" id="cd00299">
    <property type="entry name" value="GST_C_family"/>
    <property type="match status" value="1"/>
</dbReference>
<dbReference type="EMBL" id="VDUZ01000006">
    <property type="protein sequence ID" value="TXL78854.1"/>
    <property type="molecule type" value="Genomic_DNA"/>
</dbReference>
<keyword evidence="4" id="KW-1185">Reference proteome</keyword>
<name>A0A5C8PRP1_9HYPH</name>
<dbReference type="PROSITE" id="PS50404">
    <property type="entry name" value="GST_NTER"/>
    <property type="match status" value="1"/>
</dbReference>
<dbReference type="Gene3D" id="1.20.1050.10">
    <property type="match status" value="1"/>
</dbReference>
<accession>A0A5C8PRP1</accession>
<dbReference type="SFLD" id="SFLDS00019">
    <property type="entry name" value="Glutathione_Transferase_(cytos"/>
    <property type="match status" value="1"/>
</dbReference>
<dbReference type="Gene3D" id="3.40.30.10">
    <property type="entry name" value="Glutaredoxin"/>
    <property type="match status" value="1"/>
</dbReference>
<dbReference type="RefSeq" id="WP_147846327.1">
    <property type="nucleotide sequence ID" value="NZ_VDUZ01000006.1"/>
</dbReference>